<reference evidence="3" key="1">
    <citation type="submission" date="2018-06" db="EMBL/GenBank/DDBJ databases">
        <authorList>
            <person name="Zhirakovskaya E."/>
        </authorList>
    </citation>
    <scope>NUCLEOTIDE SEQUENCE</scope>
</reference>
<dbReference type="InterPro" id="IPR041465">
    <property type="entry name" value="SfsA_N"/>
</dbReference>
<protein>
    <submittedName>
        <fullName evidence="3">Sugar fermentation stimulation protein SfsA</fullName>
    </submittedName>
</protein>
<feature type="domain" description="Sugar fermentation stimulation protein C-terminal" evidence="1">
    <location>
        <begin position="84"/>
        <end position="222"/>
    </location>
</feature>
<evidence type="ECO:0000313" key="3">
    <source>
        <dbReference type="EMBL" id="VAW58749.1"/>
    </source>
</evidence>
<dbReference type="PANTHER" id="PTHR30545:SF2">
    <property type="entry name" value="SUGAR FERMENTATION STIMULATION PROTEIN A"/>
    <property type="match status" value="1"/>
</dbReference>
<dbReference type="NCBIfam" id="TIGR00230">
    <property type="entry name" value="sfsA"/>
    <property type="match status" value="1"/>
</dbReference>
<dbReference type="Pfam" id="PF17746">
    <property type="entry name" value="SfsA_N"/>
    <property type="match status" value="1"/>
</dbReference>
<dbReference type="HAMAP" id="MF_00095">
    <property type="entry name" value="SfsA"/>
    <property type="match status" value="1"/>
</dbReference>
<evidence type="ECO:0000259" key="1">
    <source>
        <dbReference type="Pfam" id="PF03749"/>
    </source>
</evidence>
<evidence type="ECO:0000259" key="2">
    <source>
        <dbReference type="Pfam" id="PF17746"/>
    </source>
</evidence>
<dbReference type="CDD" id="cd22359">
    <property type="entry name" value="SfsA-like_bacterial"/>
    <property type="match status" value="1"/>
</dbReference>
<dbReference type="Gene3D" id="2.40.50.580">
    <property type="match status" value="1"/>
</dbReference>
<dbReference type="PANTHER" id="PTHR30545">
    <property type="entry name" value="SUGAR FERMENTATION STIMULATION PROTEIN A"/>
    <property type="match status" value="1"/>
</dbReference>
<proteinExistence type="inferred from homology"/>
<organism evidence="3">
    <name type="scientific">hydrothermal vent metagenome</name>
    <dbReference type="NCBI Taxonomy" id="652676"/>
    <lineage>
        <taxon>unclassified sequences</taxon>
        <taxon>metagenomes</taxon>
        <taxon>ecological metagenomes</taxon>
    </lineage>
</organism>
<sequence>MLFDSPLISGKLIKRYKRFLADVVLDDGREITAHCANTGAMSGCAPADANVWLSVSDNPERKYPHSWQLVELKPGVMACINTSLTNKLVHEALLNQQITELAGFDSCRTEVAYGSEKSRVDFLLSYAGQLVYVEVKHVTLSLEPGVASFPDAVSKRGQKHLRELIQQVKSGNRAVLLFIIMRTDVNLVTSADAIDPEYGRLLREAVNEGVDVLAWCANISPAGLTIDRAVPFEFRHKIQKA</sequence>
<dbReference type="AlphaFoldDB" id="A0A3B0XB77"/>
<dbReference type="Gene3D" id="3.40.1350.60">
    <property type="match status" value="1"/>
</dbReference>
<feature type="domain" description="SfsA N-terminal OB" evidence="2">
    <location>
        <begin position="13"/>
        <end position="80"/>
    </location>
</feature>
<dbReference type="Pfam" id="PF03749">
    <property type="entry name" value="SfsA"/>
    <property type="match status" value="1"/>
</dbReference>
<dbReference type="InterPro" id="IPR040452">
    <property type="entry name" value="SfsA_C"/>
</dbReference>
<accession>A0A3B0XB77</accession>
<gene>
    <name evidence="3" type="ORF">MNBD_GAMMA11-3249</name>
</gene>
<dbReference type="FunFam" id="2.40.50.580:FF:000001">
    <property type="entry name" value="Sugar fermentation stimulation protein A"/>
    <property type="match status" value="1"/>
</dbReference>
<dbReference type="GO" id="GO:0003677">
    <property type="term" value="F:DNA binding"/>
    <property type="evidence" value="ECO:0007669"/>
    <property type="project" value="InterPro"/>
</dbReference>
<dbReference type="InterPro" id="IPR005224">
    <property type="entry name" value="SfsA"/>
</dbReference>
<name>A0A3B0XB77_9ZZZZ</name>
<dbReference type="EMBL" id="UOFG01000047">
    <property type="protein sequence ID" value="VAW58749.1"/>
    <property type="molecule type" value="Genomic_DNA"/>
</dbReference>